<accession>A0ABR2X273</accession>
<feature type="domain" description="Fatty acid hydroxylase" evidence="5">
    <location>
        <begin position="154"/>
        <end position="289"/>
    </location>
</feature>
<dbReference type="InterPro" id="IPR006694">
    <property type="entry name" value="Fatty_acid_hydroxylase"/>
</dbReference>
<organism evidence="6 7">
    <name type="scientific">Basidiobolus ranarum</name>
    <dbReference type="NCBI Taxonomy" id="34480"/>
    <lineage>
        <taxon>Eukaryota</taxon>
        <taxon>Fungi</taxon>
        <taxon>Fungi incertae sedis</taxon>
        <taxon>Zoopagomycota</taxon>
        <taxon>Entomophthoromycotina</taxon>
        <taxon>Basidiobolomycetes</taxon>
        <taxon>Basidiobolales</taxon>
        <taxon>Basidiobolaceae</taxon>
        <taxon>Basidiobolus</taxon>
    </lineage>
</organism>
<evidence type="ECO:0000313" key="7">
    <source>
        <dbReference type="Proteomes" id="UP001479436"/>
    </source>
</evidence>
<dbReference type="PANTHER" id="PTHR11863">
    <property type="entry name" value="STEROL DESATURASE"/>
    <property type="match status" value="1"/>
</dbReference>
<dbReference type="EC" id="1.14.18.9" evidence="6"/>
<evidence type="ECO:0000256" key="1">
    <source>
        <dbReference type="ARBA" id="ARBA00004370"/>
    </source>
</evidence>
<gene>
    <name evidence="6" type="primary">ERG25_1</name>
    <name evidence="6" type="ORF">K7432_002032</name>
</gene>
<reference evidence="6 7" key="1">
    <citation type="submission" date="2023-04" db="EMBL/GenBank/DDBJ databases">
        <title>Genome of Basidiobolus ranarum AG-B5.</title>
        <authorList>
            <person name="Stajich J.E."/>
            <person name="Carter-House D."/>
            <person name="Gryganskyi A."/>
        </authorList>
    </citation>
    <scope>NUCLEOTIDE SEQUENCE [LARGE SCALE GENOMIC DNA]</scope>
    <source>
        <strain evidence="6 7">AG-B5</strain>
    </source>
</reference>
<evidence type="ECO:0000313" key="6">
    <source>
        <dbReference type="EMBL" id="KAK9767850.1"/>
    </source>
</evidence>
<evidence type="ECO:0000259" key="5">
    <source>
        <dbReference type="Pfam" id="PF04116"/>
    </source>
</evidence>
<name>A0ABR2X273_9FUNG</name>
<protein>
    <submittedName>
        <fullName evidence="6">C-4 sterol methyl oxidase</fullName>
        <ecNumber evidence="6">1.14.18.9</ecNumber>
    </submittedName>
</protein>
<evidence type="ECO:0000256" key="2">
    <source>
        <dbReference type="ARBA" id="ARBA00022692"/>
    </source>
</evidence>
<comment type="caution">
    <text evidence="6">The sequence shown here is derived from an EMBL/GenBank/DDBJ whole genome shotgun (WGS) entry which is preliminary data.</text>
</comment>
<dbReference type="InterPro" id="IPR050307">
    <property type="entry name" value="Sterol_Desaturase_Related"/>
</dbReference>
<dbReference type="Proteomes" id="UP001479436">
    <property type="component" value="Unassembled WGS sequence"/>
</dbReference>
<keyword evidence="4" id="KW-0472">Membrane</keyword>
<evidence type="ECO:0000256" key="3">
    <source>
        <dbReference type="ARBA" id="ARBA00022989"/>
    </source>
</evidence>
<keyword evidence="6" id="KW-0560">Oxidoreductase</keyword>
<keyword evidence="3" id="KW-1133">Transmembrane helix</keyword>
<keyword evidence="7" id="KW-1185">Reference proteome</keyword>
<comment type="subcellular location">
    <subcellularLocation>
        <location evidence="1">Membrane</location>
    </subcellularLocation>
</comment>
<evidence type="ECO:0000256" key="4">
    <source>
        <dbReference type="ARBA" id="ARBA00023136"/>
    </source>
</evidence>
<dbReference type="GO" id="GO:0000254">
    <property type="term" value="F:C-4 methylsterol oxidase activity"/>
    <property type="evidence" value="ECO:0007669"/>
    <property type="project" value="UniProtKB-EC"/>
</dbReference>
<dbReference type="Pfam" id="PF04116">
    <property type="entry name" value="FA_hydroxylase"/>
    <property type="match status" value="1"/>
</dbReference>
<sequence length="312" mass="36769">MNNDRTIELWRVPGPYIFSQPSKNFYTMSFNGTTVTADYQPTAIESLWLSLFEGRNAAVVLATLTFVSHQLFYYGRYLPFWIAEHIPAFDKYRIQPNKPVTDEQRWKCLKGVLIQNHFIQLPMILAFHPGTQLLGMKILDPFPSLLQICIQVFWFFLFEDFYHYWAHRLFHWGFFYKNIHKVHHEFTAPFGLAAEYAHPAETLLLAMGTFGGPLIWILCTGDLHVITVLIWMASRLIQAVDSHSGYDFPWSMRHWCPIWSGADHHDYHHQFFVNNYASSFRFWDHLFGTDTKYKSYRKKQAAEKAKLAKKIE</sequence>
<proteinExistence type="predicted"/>
<dbReference type="EMBL" id="JASJQH010000051">
    <property type="protein sequence ID" value="KAK9767850.1"/>
    <property type="molecule type" value="Genomic_DNA"/>
</dbReference>
<keyword evidence="2" id="KW-0812">Transmembrane</keyword>